<sequence length="485" mass="56631">MRYDDRRIHSYLPSLQPQWIEAVQKHVLDFRKKVPYGTFKSTKEFNWYSELNDARFTHPYALFSAGHAELDLDKARNKSPMLFNRDRHNTFLLTDSGGYQIGSKAWKLKELDTPEQFSFEPLIKKREQVLRWQEAVADLAVVLEVPAWMDGISYDNALRLTQDNLKYYAENATGEVPFLNVLHGSTFEEVVHWFEETKWFNDQGHGVGWCFPGLMSGNFYLALQMILYMHSRKHYPKFLHFLGNGTAQTTAMLYTLKKVIRRTYPERNCVVNITQDASSEFQISGMRGEVYERIKGREDNRASYSPYIIKKDKFESKDLNFIRHDQHYPNVDGPVLSKPKGVVFGDIIAPKKVRPKSYKGESKYNKDGLSDLILIAHNVWTKLNAIEETQDMERTLRRLHYAAARVETKEFAGELKRIMKRRSSHTMGEDLVAVTVGLWKLFYDNYEDTMTFDERMEILDTFQEQAIHLFGKVPKNYLPEAPTEI</sequence>
<evidence type="ECO:0000313" key="1">
    <source>
        <dbReference type="EMBL" id="SCA55416.1"/>
    </source>
</evidence>
<dbReference type="OrthoDB" id="7790774at2"/>
<protein>
    <submittedName>
        <fullName evidence="1">Uncharacterized protein</fullName>
    </submittedName>
</protein>
<gene>
    <name evidence="1" type="ORF">MTBPR1_100057</name>
</gene>
<reference evidence="1 2" key="1">
    <citation type="submission" date="2016-07" db="EMBL/GenBank/DDBJ databases">
        <authorList>
            <person name="Lefevre C.T."/>
        </authorList>
    </citation>
    <scope>NUCLEOTIDE SEQUENCE [LARGE SCALE GENOMIC DNA]</scope>
    <source>
        <strain evidence="1">PR1</strain>
    </source>
</reference>
<dbReference type="Proteomes" id="UP000231658">
    <property type="component" value="Unassembled WGS sequence"/>
</dbReference>
<dbReference type="GO" id="GO:0006400">
    <property type="term" value="P:tRNA modification"/>
    <property type="evidence" value="ECO:0007669"/>
    <property type="project" value="InterPro"/>
</dbReference>
<dbReference type="AlphaFoldDB" id="A0A1C3RDP7"/>
<name>A0A1C3RDP7_9PROT</name>
<dbReference type="STRING" id="1867952.MTBPR1_100057"/>
<dbReference type="SUPFAM" id="SSF51713">
    <property type="entry name" value="tRNA-guanine transglycosylase"/>
    <property type="match status" value="1"/>
</dbReference>
<dbReference type="Gene3D" id="3.20.20.105">
    <property type="entry name" value="Queuine tRNA-ribosyltransferase-like"/>
    <property type="match status" value="1"/>
</dbReference>
<organism evidence="1 2">
    <name type="scientific">Candidatus Terasakiella magnetica</name>
    <dbReference type="NCBI Taxonomy" id="1867952"/>
    <lineage>
        <taxon>Bacteria</taxon>
        <taxon>Pseudomonadati</taxon>
        <taxon>Pseudomonadota</taxon>
        <taxon>Alphaproteobacteria</taxon>
        <taxon>Rhodospirillales</taxon>
        <taxon>Terasakiellaceae</taxon>
        <taxon>Terasakiella</taxon>
    </lineage>
</organism>
<proteinExistence type="predicted"/>
<dbReference type="RefSeq" id="WP_069186135.1">
    <property type="nucleotide sequence ID" value="NZ_FLYE01000002.1"/>
</dbReference>
<accession>A0A1C3RDP7</accession>
<keyword evidence="2" id="KW-1185">Reference proteome</keyword>
<dbReference type="EMBL" id="FLYE01000002">
    <property type="protein sequence ID" value="SCA55416.1"/>
    <property type="molecule type" value="Genomic_DNA"/>
</dbReference>
<dbReference type="InterPro" id="IPR036511">
    <property type="entry name" value="TGT-like_sf"/>
</dbReference>
<evidence type="ECO:0000313" key="2">
    <source>
        <dbReference type="Proteomes" id="UP000231658"/>
    </source>
</evidence>